<dbReference type="Proteomes" id="UP000249396">
    <property type="component" value="Unassembled WGS sequence"/>
</dbReference>
<comment type="caution">
    <text evidence="2">The sequence shown here is derived from an EMBL/GenBank/DDBJ whole genome shotgun (WGS) entry which is preliminary data.</text>
</comment>
<evidence type="ECO:0000313" key="3">
    <source>
        <dbReference type="Proteomes" id="UP000249396"/>
    </source>
</evidence>
<evidence type="ECO:0000259" key="1">
    <source>
        <dbReference type="Pfam" id="PF14261"/>
    </source>
</evidence>
<name>A0A2W4S0U9_9GAMM</name>
<dbReference type="PANTHER" id="PTHR35586">
    <property type="entry name" value="SLL1691 PROTEIN"/>
    <property type="match status" value="1"/>
</dbReference>
<proteinExistence type="predicted"/>
<reference evidence="2 3" key="1">
    <citation type="journal article" date="2018" name="Aquat. Microb. Ecol.">
        <title>Gammaproteobacterial methanotrophs dominate.</title>
        <authorList>
            <person name="Rissanen A.J."/>
            <person name="Saarenheimo J."/>
            <person name="Tiirola M."/>
            <person name="Peura S."/>
            <person name="Aalto S.L."/>
            <person name="Karvinen A."/>
            <person name="Nykanen H."/>
        </authorList>
    </citation>
    <scope>NUCLEOTIDE SEQUENCE [LARGE SCALE GENOMIC DNA]</scope>
    <source>
        <strain evidence="2">AMbin10</strain>
    </source>
</reference>
<protein>
    <recommendedName>
        <fullName evidence="1">DUF4351 domain-containing protein</fullName>
    </recommendedName>
</protein>
<dbReference type="PANTHER" id="PTHR35586:SF1">
    <property type="entry name" value="SLL1691 PROTEIN"/>
    <property type="match status" value="1"/>
</dbReference>
<dbReference type="EMBL" id="QJPH01000132">
    <property type="protein sequence ID" value="PZN85148.1"/>
    <property type="molecule type" value="Genomic_DNA"/>
</dbReference>
<sequence>MDHDHSYKLLFSHPEMVADLLRGFVLEDWVKDLDFDNLNELQEVKSMLAERVIEWTEEWEQQGLQEGLQEGRQEECISLVTRLLIRKFGIHPELGPSLVQLQKLPVEKLEVLTEAIFDWV</sequence>
<dbReference type="InterPro" id="IPR025587">
    <property type="entry name" value="DUF4351"/>
</dbReference>
<dbReference type="AlphaFoldDB" id="A0A2W4S0U9"/>
<dbReference type="Pfam" id="PF14261">
    <property type="entry name" value="DUF4351"/>
    <property type="match status" value="1"/>
</dbReference>
<accession>A0A2W4S0U9</accession>
<evidence type="ECO:0000313" key="2">
    <source>
        <dbReference type="EMBL" id="PZN85148.1"/>
    </source>
</evidence>
<gene>
    <name evidence="2" type="ORF">DM484_01745</name>
</gene>
<organism evidence="2 3">
    <name type="scientific">Candidatus Methylumidiphilus alinenensis</name>
    <dbReference type="NCBI Taxonomy" id="2202197"/>
    <lineage>
        <taxon>Bacteria</taxon>
        <taxon>Pseudomonadati</taxon>
        <taxon>Pseudomonadota</taxon>
        <taxon>Gammaproteobacteria</taxon>
        <taxon>Methylococcales</taxon>
        <taxon>Candidatus Methylumidiphilus</taxon>
    </lineage>
</organism>
<feature type="domain" description="DUF4351" evidence="1">
    <location>
        <begin position="69"/>
        <end position="118"/>
    </location>
</feature>